<evidence type="ECO:0000256" key="6">
    <source>
        <dbReference type="ARBA" id="ARBA00022989"/>
    </source>
</evidence>
<evidence type="ECO:0000313" key="12">
    <source>
        <dbReference type="Proteomes" id="UP000316508"/>
    </source>
</evidence>
<dbReference type="Pfam" id="PF00230">
    <property type="entry name" value="MIP"/>
    <property type="match status" value="1"/>
</dbReference>
<dbReference type="InterPro" id="IPR034294">
    <property type="entry name" value="Aquaporin_transptr"/>
</dbReference>
<dbReference type="PRINTS" id="PR00783">
    <property type="entry name" value="MINTRINSICP"/>
</dbReference>
<feature type="transmembrane region" description="Helical" evidence="10">
    <location>
        <begin position="213"/>
        <end position="237"/>
    </location>
</feature>
<feature type="compositionally biased region" description="Basic and acidic residues" evidence="9">
    <location>
        <begin position="438"/>
        <end position="452"/>
    </location>
</feature>
<feature type="transmembrane region" description="Helical" evidence="10">
    <location>
        <begin position="79"/>
        <end position="100"/>
    </location>
</feature>
<evidence type="ECO:0000256" key="5">
    <source>
        <dbReference type="ARBA" id="ARBA00022692"/>
    </source>
</evidence>
<keyword evidence="4" id="KW-1003">Cell membrane</keyword>
<dbReference type="InterPro" id="IPR000425">
    <property type="entry name" value="MIP"/>
</dbReference>
<dbReference type="AlphaFoldDB" id="A0A556R1K2"/>
<organism evidence="11 12">
    <name type="scientific">Bifidobacterium apousia</name>
    <dbReference type="NCBI Taxonomy" id="2750996"/>
    <lineage>
        <taxon>Bacteria</taxon>
        <taxon>Bacillati</taxon>
        <taxon>Actinomycetota</taxon>
        <taxon>Actinomycetes</taxon>
        <taxon>Bifidobacteriales</taxon>
        <taxon>Bifidobacteriaceae</taxon>
        <taxon>Bifidobacterium</taxon>
    </lineage>
</organism>
<dbReference type="GO" id="GO:0005886">
    <property type="term" value="C:plasma membrane"/>
    <property type="evidence" value="ECO:0007669"/>
    <property type="project" value="UniProtKB-SubCell"/>
</dbReference>
<dbReference type="Proteomes" id="UP000316508">
    <property type="component" value="Unassembled WGS sequence"/>
</dbReference>
<feature type="compositionally biased region" description="Low complexity" evidence="9">
    <location>
        <begin position="404"/>
        <end position="413"/>
    </location>
</feature>
<sequence length="452" mass="46900">MTFWTTAAAKRSYHTISEPREVLLACPKLETVVVHCRRRDCKVGNMTMEASAEPVLEQADGQVAAKPVRRRIRPRDVRWIRAAAELVGTFLICAVIYLSYSFGQLVMGQPSVVLPVLGTALTYLVVTAMLGGVSGGHFNPAVTVAAMFTSQISMVDGLIYIVAQVIGAIGAGALAVALVPVSKSVPDRTWLMFSVNGFAGGSPAAATLGQQHIAFGAPMAIVVELIGCMIVVAAAITTLRSDGRARRNHALYTGLAYGVGVLVTYPITCSGLNPARSTGIAIFAQSKHMAVSPISQLWLFWICPLLAASLVALVIIMTSIVTDNMAMRAMGIATDAQPDVQAQAEADAFAATGVPDQTGAEAQADAFAAAGAQASPAPVQNTAAEAADAADTATPADTPAQAVDVSALSDADAGTIPDLQVEPLHTASEAADSDDQPEDKPAEGSTTEDRKA</sequence>
<evidence type="ECO:0000256" key="4">
    <source>
        <dbReference type="ARBA" id="ARBA00022475"/>
    </source>
</evidence>
<dbReference type="PROSITE" id="PS00221">
    <property type="entry name" value="MIP"/>
    <property type="match status" value="1"/>
</dbReference>
<dbReference type="InterPro" id="IPR022357">
    <property type="entry name" value="MIP_CS"/>
</dbReference>
<comment type="caution">
    <text evidence="11">The sequence shown here is derived from an EMBL/GenBank/DDBJ whole genome shotgun (WGS) entry which is preliminary data.</text>
</comment>
<keyword evidence="6 10" id="KW-1133">Transmembrane helix</keyword>
<name>A0A556R1K2_9BIFI</name>
<evidence type="ECO:0000313" key="11">
    <source>
        <dbReference type="EMBL" id="TSJ82741.1"/>
    </source>
</evidence>
<evidence type="ECO:0000256" key="1">
    <source>
        <dbReference type="ARBA" id="ARBA00004651"/>
    </source>
</evidence>
<evidence type="ECO:0000256" key="7">
    <source>
        <dbReference type="ARBA" id="ARBA00023136"/>
    </source>
</evidence>
<dbReference type="Gene3D" id="1.20.1080.10">
    <property type="entry name" value="Glycerol uptake facilitator protein"/>
    <property type="match status" value="1"/>
</dbReference>
<keyword evidence="3 8" id="KW-0813">Transport</keyword>
<protein>
    <submittedName>
        <fullName evidence="11">Uncharacterized protein</fullName>
    </submittedName>
</protein>
<keyword evidence="12" id="KW-1185">Reference proteome</keyword>
<keyword evidence="7 10" id="KW-0472">Membrane</keyword>
<feature type="transmembrane region" description="Helical" evidence="10">
    <location>
        <begin position="157"/>
        <end position="181"/>
    </location>
</feature>
<dbReference type="PANTHER" id="PTHR19139">
    <property type="entry name" value="AQUAPORIN TRANSPORTER"/>
    <property type="match status" value="1"/>
</dbReference>
<evidence type="ECO:0000256" key="10">
    <source>
        <dbReference type="SAM" id="Phobius"/>
    </source>
</evidence>
<keyword evidence="5 8" id="KW-0812">Transmembrane</keyword>
<dbReference type="InterPro" id="IPR023271">
    <property type="entry name" value="Aquaporin-like"/>
</dbReference>
<dbReference type="SUPFAM" id="SSF81338">
    <property type="entry name" value="Aquaporin-like"/>
    <property type="match status" value="1"/>
</dbReference>
<evidence type="ECO:0000256" key="9">
    <source>
        <dbReference type="SAM" id="MobiDB-lite"/>
    </source>
</evidence>
<dbReference type="GO" id="GO:0015250">
    <property type="term" value="F:water channel activity"/>
    <property type="evidence" value="ECO:0007669"/>
    <property type="project" value="TreeGrafter"/>
</dbReference>
<feature type="region of interest" description="Disordered" evidence="9">
    <location>
        <begin position="404"/>
        <end position="452"/>
    </location>
</feature>
<evidence type="ECO:0000256" key="2">
    <source>
        <dbReference type="ARBA" id="ARBA00006175"/>
    </source>
</evidence>
<feature type="transmembrane region" description="Helical" evidence="10">
    <location>
        <begin position="112"/>
        <end position="136"/>
    </location>
</feature>
<evidence type="ECO:0000256" key="3">
    <source>
        <dbReference type="ARBA" id="ARBA00022448"/>
    </source>
</evidence>
<dbReference type="PANTHER" id="PTHR19139:SF199">
    <property type="entry name" value="MIP17260P"/>
    <property type="match status" value="1"/>
</dbReference>
<gene>
    <name evidence="11" type="ORF">FPK30_07485</name>
</gene>
<accession>A0A556R1K2</accession>
<reference evidence="11 12" key="1">
    <citation type="submission" date="2019-07" db="EMBL/GenBank/DDBJ databases">
        <title>Bifidobacterium asteroides genomes.</title>
        <authorList>
            <person name="Zheng H."/>
        </authorList>
    </citation>
    <scope>NUCLEOTIDE SEQUENCE [LARGE SCALE GENOMIC DNA]</scope>
    <source>
        <strain evidence="11 12">W8102</strain>
    </source>
</reference>
<comment type="subcellular location">
    <subcellularLocation>
        <location evidence="1">Cell membrane</location>
        <topology evidence="1">Multi-pass membrane protein</topology>
    </subcellularLocation>
</comment>
<proteinExistence type="inferred from homology"/>
<feature type="transmembrane region" description="Helical" evidence="10">
    <location>
        <begin position="298"/>
        <end position="321"/>
    </location>
</feature>
<feature type="transmembrane region" description="Helical" evidence="10">
    <location>
        <begin position="249"/>
        <end position="267"/>
    </location>
</feature>
<comment type="similarity">
    <text evidence="2 8">Belongs to the MIP/aquaporin (TC 1.A.8) family.</text>
</comment>
<evidence type="ECO:0000256" key="8">
    <source>
        <dbReference type="RuleBase" id="RU000477"/>
    </source>
</evidence>
<feature type="region of interest" description="Disordered" evidence="9">
    <location>
        <begin position="378"/>
        <end position="397"/>
    </location>
</feature>
<dbReference type="EMBL" id="VMHK01000006">
    <property type="protein sequence ID" value="TSJ82741.1"/>
    <property type="molecule type" value="Genomic_DNA"/>
</dbReference>